<dbReference type="InterPro" id="IPR050266">
    <property type="entry name" value="AB_hydrolase_sf"/>
</dbReference>
<dbReference type="AlphaFoldDB" id="A0A843YQZ9"/>
<dbReference type="EMBL" id="WINI01000001">
    <property type="protein sequence ID" value="MQQ99810.1"/>
    <property type="molecule type" value="Genomic_DNA"/>
</dbReference>
<keyword evidence="3" id="KW-1185">Reference proteome</keyword>
<gene>
    <name evidence="2" type="ORF">GEV47_03810</name>
</gene>
<dbReference type="PANTHER" id="PTHR43798:SF33">
    <property type="entry name" value="HYDROLASE, PUTATIVE (AFU_ORTHOLOGUE AFUA_2G14860)-RELATED"/>
    <property type="match status" value="1"/>
</dbReference>
<dbReference type="Proteomes" id="UP000451565">
    <property type="component" value="Unassembled WGS sequence"/>
</dbReference>
<protein>
    <submittedName>
        <fullName evidence="2">Alpha/beta fold hydrolase</fullName>
    </submittedName>
</protein>
<organism evidence="2 3">
    <name type="scientific">Glaciimonas soli</name>
    <dbReference type="NCBI Taxonomy" id="2590999"/>
    <lineage>
        <taxon>Bacteria</taxon>
        <taxon>Pseudomonadati</taxon>
        <taxon>Pseudomonadota</taxon>
        <taxon>Betaproteobacteria</taxon>
        <taxon>Burkholderiales</taxon>
        <taxon>Oxalobacteraceae</taxon>
        <taxon>Glaciimonas</taxon>
    </lineage>
</organism>
<reference evidence="2 3" key="1">
    <citation type="submission" date="2019-10" db="EMBL/GenBank/DDBJ databases">
        <title>Glaciimonas soli sp. nov., a psychrophilic bacterium isolated from the forest soil of a high elevation mountain in Taiwan.</title>
        <authorList>
            <person name="Wang L.-T."/>
            <person name="Shieh W.Y."/>
        </authorList>
    </citation>
    <scope>NUCLEOTIDE SEQUENCE [LARGE SCALE GENOMIC DNA]</scope>
    <source>
        <strain evidence="2 3">GS1</strain>
    </source>
</reference>
<evidence type="ECO:0000313" key="2">
    <source>
        <dbReference type="EMBL" id="MQQ99810.1"/>
    </source>
</evidence>
<evidence type="ECO:0000259" key="1">
    <source>
        <dbReference type="Pfam" id="PF12697"/>
    </source>
</evidence>
<evidence type="ECO:0000313" key="3">
    <source>
        <dbReference type="Proteomes" id="UP000451565"/>
    </source>
</evidence>
<accession>A0A843YQZ9</accession>
<comment type="caution">
    <text evidence="2">The sequence shown here is derived from an EMBL/GenBank/DDBJ whole genome shotgun (WGS) entry which is preliminary data.</text>
</comment>
<dbReference type="PANTHER" id="PTHR43798">
    <property type="entry name" value="MONOACYLGLYCEROL LIPASE"/>
    <property type="match status" value="1"/>
</dbReference>
<dbReference type="Pfam" id="PF12697">
    <property type="entry name" value="Abhydrolase_6"/>
    <property type="match status" value="1"/>
</dbReference>
<dbReference type="SUPFAM" id="SSF53474">
    <property type="entry name" value="alpha/beta-Hydrolases"/>
    <property type="match status" value="1"/>
</dbReference>
<feature type="domain" description="AB hydrolase-1" evidence="1">
    <location>
        <begin position="15"/>
        <end position="259"/>
    </location>
</feature>
<sequence>MASFMVSNSRPIVHFVHGNSFPAGTYSRFLDLLRNDYDVRALEMHAHNPVYPVTDGWPALMQELIDELSKRYQEPVILLGHSMGGALSLMAARQRPDLVRCVVLLDTPVVAGWRAGLLGVAKALKLDMRFSPARFSAKRRNQWPDAEAAYQHFSSKAVFALWPREVIRDYVEHGMLQQDGNLTLRFRRDIETAVYRTLPHHFGRVVKGNFPVPVGFIGGVDSVECRHAGLAATKRLVGEYFRHLPGGHLFPLESPEVAASATNDMIRNLLIR</sequence>
<dbReference type="InterPro" id="IPR029058">
    <property type="entry name" value="AB_hydrolase_fold"/>
</dbReference>
<proteinExistence type="predicted"/>
<dbReference type="OrthoDB" id="5729753at2"/>
<name>A0A843YQZ9_9BURK</name>
<dbReference type="GO" id="GO:0016020">
    <property type="term" value="C:membrane"/>
    <property type="evidence" value="ECO:0007669"/>
    <property type="project" value="TreeGrafter"/>
</dbReference>
<keyword evidence="2" id="KW-0378">Hydrolase</keyword>
<dbReference type="InterPro" id="IPR000073">
    <property type="entry name" value="AB_hydrolase_1"/>
</dbReference>
<dbReference type="GO" id="GO:0016787">
    <property type="term" value="F:hydrolase activity"/>
    <property type="evidence" value="ECO:0007669"/>
    <property type="project" value="UniProtKB-KW"/>
</dbReference>
<dbReference type="Gene3D" id="3.40.50.1820">
    <property type="entry name" value="alpha/beta hydrolase"/>
    <property type="match status" value="1"/>
</dbReference>